<keyword evidence="2 8" id="KW-0645">Protease</keyword>
<dbReference type="Pfam" id="PF02586">
    <property type="entry name" value="SRAP"/>
    <property type="match status" value="1"/>
</dbReference>
<keyword evidence="4 8" id="KW-0378">Hydrolase</keyword>
<keyword evidence="7" id="KW-0456">Lyase</keyword>
<dbReference type="PANTHER" id="PTHR13604:SF0">
    <property type="entry name" value="ABASIC SITE PROCESSING PROTEIN HMCES"/>
    <property type="match status" value="1"/>
</dbReference>
<accession>A0A417ZBA5</accession>
<evidence type="ECO:0000256" key="3">
    <source>
        <dbReference type="ARBA" id="ARBA00022763"/>
    </source>
</evidence>
<reference evidence="9 10" key="1">
    <citation type="submission" date="2018-08" db="EMBL/GenBank/DDBJ databases">
        <title>Whole genome sequence analysis of Dermacoccus abyssi bacteria isolated from Deep Mariana trench Micromonospora spp reveals genes involved in the environmental adaptation and production of secondary metabolites.</title>
        <authorList>
            <person name="Abdel-Mageed W.M."/>
            <person name="Lehri B."/>
            <person name="Nouioui I."/>
            <person name="Goodfellow I."/>
            <person name="Jaspars M."/>
            <person name="Karlyshev A."/>
        </authorList>
    </citation>
    <scope>NUCLEOTIDE SEQUENCE [LARGE SCALE GENOMIC DNA]</scope>
    <source>
        <strain evidence="9 10">MT1.1</strain>
    </source>
</reference>
<dbReference type="GO" id="GO:0008233">
    <property type="term" value="F:peptidase activity"/>
    <property type="evidence" value="ECO:0007669"/>
    <property type="project" value="UniProtKB-KW"/>
</dbReference>
<dbReference type="InterPro" id="IPR003738">
    <property type="entry name" value="SRAP"/>
</dbReference>
<proteinExistence type="inferred from homology"/>
<evidence type="ECO:0000313" key="9">
    <source>
        <dbReference type="EMBL" id="RHW47931.1"/>
    </source>
</evidence>
<evidence type="ECO:0000256" key="6">
    <source>
        <dbReference type="ARBA" id="ARBA00023125"/>
    </source>
</evidence>
<dbReference type="RefSeq" id="WP_118912132.1">
    <property type="nucleotide sequence ID" value="NZ_CBCRVH010000001.1"/>
</dbReference>
<sequence>MCGRYAASAGAGELVEEFEVDVDASGEATRSLLVSAQEPPVGAPDYNMAPTKQAPVVLTRASKLDDGSRGEPTRQLRHLTWGLVPSWSKDTKVGLRMINARAETLLDKASFAKAAKARRCLVPAAGWYEWQVSPVAHDAKGKPRKQPFYMHRTDGHDTAFAGIYEFWRDRTLPEGDPDAWVVSFSIITTSAGEGLDRIHDRQPLSLEPEQWGDWLDPSLSDEADVAAFLRPGDSSPFEAYPISSAVSATRNNGPGLLTPLPSDQLVGVLDPVTGEIIGG</sequence>
<evidence type="ECO:0000256" key="4">
    <source>
        <dbReference type="ARBA" id="ARBA00022801"/>
    </source>
</evidence>
<dbReference type="AlphaFoldDB" id="A0A417ZBA5"/>
<evidence type="ECO:0000256" key="8">
    <source>
        <dbReference type="RuleBase" id="RU364100"/>
    </source>
</evidence>
<dbReference type="InterPro" id="IPR036590">
    <property type="entry name" value="SRAP-like"/>
</dbReference>
<keyword evidence="5" id="KW-0190">Covalent protein-DNA linkage</keyword>
<keyword evidence="6" id="KW-0238">DNA-binding</keyword>
<evidence type="ECO:0000256" key="5">
    <source>
        <dbReference type="ARBA" id="ARBA00023124"/>
    </source>
</evidence>
<comment type="similarity">
    <text evidence="1 8">Belongs to the SOS response-associated peptidase family.</text>
</comment>
<name>A0A417ZBA5_9MICO</name>
<keyword evidence="3" id="KW-0227">DNA damage</keyword>
<evidence type="ECO:0000256" key="1">
    <source>
        <dbReference type="ARBA" id="ARBA00008136"/>
    </source>
</evidence>
<protein>
    <recommendedName>
        <fullName evidence="8">Abasic site processing protein</fullName>
        <ecNumber evidence="8">3.4.-.-</ecNumber>
    </recommendedName>
</protein>
<dbReference type="GO" id="GO:0016829">
    <property type="term" value="F:lyase activity"/>
    <property type="evidence" value="ECO:0007669"/>
    <property type="project" value="UniProtKB-KW"/>
</dbReference>
<dbReference type="GO" id="GO:0006508">
    <property type="term" value="P:proteolysis"/>
    <property type="evidence" value="ECO:0007669"/>
    <property type="project" value="UniProtKB-KW"/>
</dbReference>
<dbReference type="PANTHER" id="PTHR13604">
    <property type="entry name" value="DC12-RELATED"/>
    <property type="match status" value="1"/>
</dbReference>
<organism evidence="9 10">
    <name type="scientific">Dermacoccus abyssi</name>
    <dbReference type="NCBI Taxonomy" id="322596"/>
    <lineage>
        <taxon>Bacteria</taxon>
        <taxon>Bacillati</taxon>
        <taxon>Actinomycetota</taxon>
        <taxon>Actinomycetes</taxon>
        <taxon>Micrococcales</taxon>
        <taxon>Dermacoccaceae</taxon>
        <taxon>Dermacoccus</taxon>
    </lineage>
</organism>
<dbReference type="GO" id="GO:0106300">
    <property type="term" value="P:protein-DNA covalent cross-linking repair"/>
    <property type="evidence" value="ECO:0007669"/>
    <property type="project" value="InterPro"/>
</dbReference>
<evidence type="ECO:0000313" key="10">
    <source>
        <dbReference type="Proteomes" id="UP000285376"/>
    </source>
</evidence>
<gene>
    <name evidence="9" type="ORF">D1832_00280</name>
</gene>
<dbReference type="EMBL" id="QWLM01000001">
    <property type="protein sequence ID" value="RHW47931.1"/>
    <property type="molecule type" value="Genomic_DNA"/>
</dbReference>
<comment type="caution">
    <text evidence="9">The sequence shown here is derived from an EMBL/GenBank/DDBJ whole genome shotgun (WGS) entry which is preliminary data.</text>
</comment>
<dbReference type="EC" id="3.4.-.-" evidence="8"/>
<evidence type="ECO:0000256" key="2">
    <source>
        <dbReference type="ARBA" id="ARBA00022670"/>
    </source>
</evidence>
<dbReference type="Gene3D" id="3.90.1680.10">
    <property type="entry name" value="SOS response associated peptidase-like"/>
    <property type="match status" value="1"/>
</dbReference>
<evidence type="ECO:0000256" key="7">
    <source>
        <dbReference type="ARBA" id="ARBA00023239"/>
    </source>
</evidence>
<dbReference type="GO" id="GO:0003697">
    <property type="term" value="F:single-stranded DNA binding"/>
    <property type="evidence" value="ECO:0007669"/>
    <property type="project" value="InterPro"/>
</dbReference>
<dbReference type="Proteomes" id="UP000285376">
    <property type="component" value="Unassembled WGS sequence"/>
</dbReference>
<dbReference type="SUPFAM" id="SSF143081">
    <property type="entry name" value="BB1717-like"/>
    <property type="match status" value="1"/>
</dbReference>